<dbReference type="Pfam" id="PF13304">
    <property type="entry name" value="AAA_21"/>
    <property type="match status" value="1"/>
</dbReference>
<dbReference type="AlphaFoldDB" id="I3XTT6"/>
<dbReference type="InterPro" id="IPR027417">
    <property type="entry name" value="P-loop_NTPase"/>
</dbReference>
<dbReference type="EMBL" id="CP003333">
    <property type="protein sequence ID" value="AFL67360.1"/>
    <property type="molecule type" value="Genomic_DNA"/>
</dbReference>
<dbReference type="SUPFAM" id="SSF52540">
    <property type="entry name" value="P-loop containing nucleoside triphosphate hydrolases"/>
    <property type="match status" value="1"/>
</dbReference>
<evidence type="ECO:0000313" key="3">
    <source>
        <dbReference type="Proteomes" id="UP000006176"/>
    </source>
</evidence>
<dbReference type="KEGG" id="sba:Sulba_0027"/>
<dbReference type="STRING" id="760154.Sulba_0027"/>
<dbReference type="Proteomes" id="UP000006176">
    <property type="component" value="Chromosome"/>
</dbReference>
<evidence type="ECO:0000259" key="1">
    <source>
        <dbReference type="Pfam" id="PF13304"/>
    </source>
</evidence>
<reference evidence="2 3" key="1">
    <citation type="submission" date="2012-06" db="EMBL/GenBank/DDBJ databases">
        <title>Complete sequence of Sulfurospirillum barnesii SES-3.</title>
        <authorList>
            <consortium name="US DOE Joint Genome Institute"/>
            <person name="Lucas S."/>
            <person name="Han J."/>
            <person name="Lapidus A."/>
            <person name="Cheng J.-F."/>
            <person name="Goodwin L."/>
            <person name="Pitluck S."/>
            <person name="Peters L."/>
            <person name="Ovchinnikova G."/>
            <person name="Lu M."/>
            <person name="Detter J.C."/>
            <person name="Han C."/>
            <person name="Tapia R."/>
            <person name="Land M."/>
            <person name="Hauser L."/>
            <person name="Kyrpides N."/>
            <person name="Ivanova N."/>
            <person name="Pagani I."/>
            <person name="Stolz J."/>
            <person name="Arkin A."/>
            <person name="Dehal P."/>
            <person name="Oremland R."/>
            <person name="Saltikov C."/>
            <person name="Basu P."/>
            <person name="Hollibaugh J."/>
            <person name="Newman D."/>
            <person name="Stolyar S."/>
            <person name="Hazen T."/>
            <person name="Woyke T."/>
        </authorList>
    </citation>
    <scope>NUCLEOTIDE SEQUENCE [LARGE SCALE GENOMIC DNA]</scope>
    <source>
        <strain evidence="3">ATCC 700032 / DSM 10660 / SES-3</strain>
    </source>
</reference>
<dbReference type="OrthoDB" id="997844at2"/>
<dbReference type="GO" id="GO:0016887">
    <property type="term" value="F:ATP hydrolysis activity"/>
    <property type="evidence" value="ECO:0007669"/>
    <property type="project" value="InterPro"/>
</dbReference>
<feature type="domain" description="ATPase AAA-type core" evidence="1">
    <location>
        <begin position="524"/>
        <end position="806"/>
    </location>
</feature>
<evidence type="ECO:0000313" key="2">
    <source>
        <dbReference type="EMBL" id="AFL67360.1"/>
    </source>
</evidence>
<sequence length="968" mass="115292">MGVDDNQYMWYELYGELAKGLHDFYQKYKNDKEKYVGELFYDLCLTKEFEFHRLFNWSNNITEKSLDPFHVFASFNNSSTTMDKKWERLQFYFDILEIKINAKEALQDNRFSVPHIAIIYAVSNRDKKTQNEIWKFFDAVLLNNSNSIQSGFETSVNWFGIGFTLLTEFLFWVDSDKYLSLDKNTIALLKKYNFPIPKDYQTYNNLLLKITEFTNNQNIFRLLIEYAYQQKEFLDKQSNKSLFTVLNQKNESINENNEYIEENYVESGYVQEAKEDIKFQLIALRVLNNCWDKYYKRLNKNLYIFSDKFQFSPNQETIIYIKKNDLNLFEIKQITGTDNLKININVIVGKNGSGKSTLVELAFMAINNLYIALEKEEITNDQIAPKLIEDGLHVELFFMTDNLYKVTVENKNILIEQYQQVDIAKDIVTYGKKKDVSTQFSIDNLYYTIHLNYSLHSLNENYFGNWLFRLFHKNDGYKTPIVLEPYRKDGNIDINSQMSLTQDRLLADLLVMEPDTHDRLLTKKLKAKSLSLRLNYEKMDKYKEPTVFVMRELRQQINKKFDLLLEDFSEDILKKFKKRKKVYSLPFRNISLYEEAKKIYQEFSIEFLTLMYIYNKLLSMIKNYTYYKQFKNKLGLHNIEEIFEFVVKDISHKAFKIKRAIYFLKFYNQKFRRRDQTIDLKKLSDEVLRIQATNQELGILEFLPPSIYTQEIIFDNGQKFDGLSSGEKQKIFVLTAITYHLTNLASSENFENINIVLDEIELYFHPEMQKDFINDLYHNLKENAYIRNKLRQLNFIFVTHSPFILSDVTHHELLALDENAMPKPDLKPTFGANIYELLQDSFFMESFWGNFAKEKIEEIVKIVRLYELCKKESRPDEFDEFTELYRKKYNIKEKVEINCFEIKKKIEQDKPNLVLLVESVGEKIIRYELLQLLDKIGSLDENLAYKLAKHDVKLLEEALKLAQENQND</sequence>
<dbReference type="HOGENOM" id="CLU_013849_0_0_7"/>
<dbReference type="Gene3D" id="3.40.50.300">
    <property type="entry name" value="P-loop containing nucleotide triphosphate hydrolases"/>
    <property type="match status" value="1"/>
</dbReference>
<proteinExistence type="predicted"/>
<protein>
    <recommendedName>
        <fullName evidence="1">ATPase AAA-type core domain-containing protein</fullName>
    </recommendedName>
</protein>
<dbReference type="RefSeq" id="WP_014768247.1">
    <property type="nucleotide sequence ID" value="NC_018002.1"/>
</dbReference>
<organism evidence="2 3">
    <name type="scientific">Sulfurospirillum barnesii (strain ATCC 700032 / DSM 10660 / SES-3)</name>
    <dbReference type="NCBI Taxonomy" id="760154"/>
    <lineage>
        <taxon>Bacteria</taxon>
        <taxon>Pseudomonadati</taxon>
        <taxon>Campylobacterota</taxon>
        <taxon>Epsilonproteobacteria</taxon>
        <taxon>Campylobacterales</taxon>
        <taxon>Sulfurospirillaceae</taxon>
        <taxon>Sulfurospirillum</taxon>
    </lineage>
</organism>
<keyword evidence="3" id="KW-1185">Reference proteome</keyword>
<gene>
    <name evidence="2" type="ordered locus">Sulba_0027</name>
</gene>
<dbReference type="InterPro" id="IPR003959">
    <property type="entry name" value="ATPase_AAA_core"/>
</dbReference>
<dbReference type="eggNOG" id="COG3950">
    <property type="taxonomic scope" value="Bacteria"/>
</dbReference>
<name>I3XTT6_SULBS</name>
<dbReference type="GO" id="GO:0005524">
    <property type="term" value="F:ATP binding"/>
    <property type="evidence" value="ECO:0007669"/>
    <property type="project" value="InterPro"/>
</dbReference>
<dbReference type="PATRIC" id="fig|760154.4.peg.27"/>
<accession>I3XTT6</accession>